<dbReference type="NCBIfam" id="TIGR04183">
    <property type="entry name" value="Por_Secre_tail"/>
    <property type="match status" value="1"/>
</dbReference>
<dbReference type="Gene3D" id="2.60.40.380">
    <property type="entry name" value="Purple acid phosphatase-like, N-terminal"/>
    <property type="match status" value="1"/>
</dbReference>
<dbReference type="InterPro" id="IPR029052">
    <property type="entry name" value="Metallo-depent_PP-like"/>
</dbReference>
<evidence type="ECO:0000256" key="1">
    <source>
        <dbReference type="ARBA" id="ARBA00022729"/>
    </source>
</evidence>
<dbReference type="EMBL" id="JBHULN010000002">
    <property type="protein sequence ID" value="MFD2569861.1"/>
    <property type="molecule type" value="Genomic_DNA"/>
</dbReference>
<organism evidence="6 7">
    <name type="scientific">Spirosoma soli</name>
    <dbReference type="NCBI Taxonomy" id="1770529"/>
    <lineage>
        <taxon>Bacteria</taxon>
        <taxon>Pseudomonadati</taxon>
        <taxon>Bacteroidota</taxon>
        <taxon>Cytophagia</taxon>
        <taxon>Cytophagales</taxon>
        <taxon>Cytophagaceae</taxon>
        <taxon>Spirosoma</taxon>
    </lineage>
</organism>
<accession>A0ABW5M0M2</accession>
<name>A0ABW5M0M2_9BACT</name>
<protein>
    <submittedName>
        <fullName evidence="6">Metallophosphoesterase</fullName>
    </submittedName>
</protein>
<reference evidence="7" key="1">
    <citation type="journal article" date="2019" name="Int. J. Syst. Evol. Microbiol.">
        <title>The Global Catalogue of Microorganisms (GCM) 10K type strain sequencing project: providing services to taxonomists for standard genome sequencing and annotation.</title>
        <authorList>
            <consortium name="The Broad Institute Genomics Platform"/>
            <consortium name="The Broad Institute Genome Sequencing Center for Infectious Disease"/>
            <person name="Wu L."/>
            <person name="Ma J."/>
        </authorList>
    </citation>
    <scope>NUCLEOTIDE SEQUENCE [LARGE SCALE GENOMIC DNA]</scope>
    <source>
        <strain evidence="7">KCTC 42805</strain>
    </source>
</reference>
<evidence type="ECO:0000259" key="4">
    <source>
        <dbReference type="Pfam" id="PF16656"/>
    </source>
</evidence>
<dbReference type="InterPro" id="IPR026444">
    <property type="entry name" value="Secre_tail"/>
</dbReference>
<evidence type="ECO:0000313" key="7">
    <source>
        <dbReference type="Proteomes" id="UP001597469"/>
    </source>
</evidence>
<dbReference type="PANTHER" id="PTHR45867:SF3">
    <property type="entry name" value="ACID PHOSPHATASE TYPE 7"/>
    <property type="match status" value="1"/>
</dbReference>
<dbReference type="Pfam" id="PF16656">
    <property type="entry name" value="Pur_ac_phosph_N"/>
    <property type="match status" value="1"/>
</dbReference>
<evidence type="ECO:0000259" key="5">
    <source>
        <dbReference type="Pfam" id="PF18962"/>
    </source>
</evidence>
<dbReference type="RefSeq" id="WP_381519609.1">
    <property type="nucleotide sequence ID" value="NZ_JBHULN010000002.1"/>
</dbReference>
<dbReference type="CDD" id="cd00063">
    <property type="entry name" value="FN3"/>
    <property type="match status" value="1"/>
</dbReference>
<feature type="domain" description="Calcineurin-like phosphoesterase" evidence="3">
    <location>
        <begin position="120"/>
        <end position="326"/>
    </location>
</feature>
<evidence type="ECO:0000313" key="6">
    <source>
        <dbReference type="EMBL" id="MFD2569861.1"/>
    </source>
</evidence>
<evidence type="ECO:0000259" key="3">
    <source>
        <dbReference type="Pfam" id="PF00149"/>
    </source>
</evidence>
<dbReference type="PANTHER" id="PTHR45867">
    <property type="entry name" value="PURPLE ACID PHOSPHATASE"/>
    <property type="match status" value="1"/>
</dbReference>
<dbReference type="InterPro" id="IPR004843">
    <property type="entry name" value="Calcineurin-like_PHP"/>
</dbReference>
<feature type="domain" description="Secretion system C-terminal sorting" evidence="5">
    <location>
        <begin position="698"/>
        <end position="771"/>
    </location>
</feature>
<feature type="signal peptide" evidence="2">
    <location>
        <begin position="1"/>
        <end position="21"/>
    </location>
</feature>
<dbReference type="InterPro" id="IPR015914">
    <property type="entry name" value="PAPs_N"/>
</dbReference>
<keyword evidence="1 2" id="KW-0732">Signal</keyword>
<dbReference type="SUPFAM" id="SSF49363">
    <property type="entry name" value="Purple acid phosphatase, N-terminal domain"/>
    <property type="match status" value="1"/>
</dbReference>
<keyword evidence="7" id="KW-1185">Reference proteome</keyword>
<proteinExistence type="predicted"/>
<dbReference type="SUPFAM" id="SSF56300">
    <property type="entry name" value="Metallo-dependent phosphatases"/>
    <property type="match status" value="1"/>
</dbReference>
<feature type="domain" description="Purple acid phosphatase N-terminal" evidence="4">
    <location>
        <begin position="32"/>
        <end position="98"/>
    </location>
</feature>
<dbReference type="Pfam" id="PF00149">
    <property type="entry name" value="Metallophos"/>
    <property type="match status" value="1"/>
</dbReference>
<dbReference type="InterPro" id="IPR008963">
    <property type="entry name" value="Purple_acid_Pase-like_N"/>
</dbReference>
<dbReference type="Pfam" id="PF18962">
    <property type="entry name" value="Por_Secre_tail"/>
    <property type="match status" value="1"/>
</dbReference>
<comment type="caution">
    <text evidence="6">The sequence shown here is derived from an EMBL/GenBank/DDBJ whole genome shotgun (WGS) entry which is preliminary data.</text>
</comment>
<evidence type="ECO:0000256" key="2">
    <source>
        <dbReference type="SAM" id="SignalP"/>
    </source>
</evidence>
<dbReference type="Proteomes" id="UP001597469">
    <property type="component" value="Unassembled WGS sequence"/>
</dbReference>
<gene>
    <name evidence="6" type="ORF">ACFSUS_04400</name>
</gene>
<feature type="chain" id="PRO_5045144004" evidence="2">
    <location>
        <begin position="22"/>
        <end position="773"/>
    </location>
</feature>
<dbReference type="InterPro" id="IPR003961">
    <property type="entry name" value="FN3_dom"/>
</dbReference>
<sequence>MKLYFHSSVIYWLLSSLTALGQAPTITRGPYLQVVTPTSVTVRWRTNQSTDSRVTFGTRAGQFNQQASVAQLTTEHIVTLTGLQPATKYYYTIGSTAAVLSGDSTQNVRTAPVAGSTAPIRFWALGDFGSATPNQFAVRDQIARFTAGHRPDIWLWLGDNAYNAGTDAEFGQKVFAVYPDFFKNIPVWPAPGNHDYGDNICAMDIDYYKIFSVPVKGEAGGVPSETASYYSYDYGNVHFISLDSYGTQGSQSRLYDTTGTQVQWLKRDLTANKRPWTVVYFHHPPHTKGSHNSDTEDELVRLRQNLTPILERFGVDLVLNGHSHVYERSYRLRNHTGLANTFQKRTNTTDTTTFRYDGSANSCPVVSQGVGTVYAVAGSGGQLGGQAAGYPHPAMIYSNTSLGGSLVVDVTDNRMDGQWVAADGSVPDRFTIIKSVNKTSALTAEFADTLQLNASWPGEYRWSNGQTNRSIRYVAATSGQFSVKVTDPQQCLTDQFQVNVQARPKLTAQTPTGSVCASSTISVTALPENTTKAAGWQYDVLLSDASGNFTPERLVGSGALSQLKATLPANLPAGTGYRLQVRPRGITYADVASSGAFTVSALPTATLTGSATVLQGQPASLTLSFTGDGPWRGSLSDGTSFSATTTPTAVTVLAKQTATYSITALENSCGKGTGSGQASVTILLPTEAEEFAGGRLSIYPNPAHDVVQIDLSTTQKQEVRLFLRDSQGKSVFQKQFGLTTHVTESIPMPTSAGTYLLTVQVGQQTLTRKVVRQ</sequence>
<dbReference type="Gene3D" id="3.60.21.10">
    <property type="match status" value="1"/>
</dbReference>